<dbReference type="Pfam" id="PF13920">
    <property type="entry name" value="zf-C3HC4_3"/>
    <property type="match status" value="1"/>
</dbReference>
<feature type="domain" description="RING-type" evidence="4">
    <location>
        <begin position="775"/>
        <end position="815"/>
    </location>
</feature>
<evidence type="ECO:0000313" key="5">
    <source>
        <dbReference type="EMBL" id="KAG6473891.1"/>
    </source>
</evidence>
<keyword evidence="6" id="KW-1185">Reference proteome</keyword>
<dbReference type="Gene3D" id="3.30.40.10">
    <property type="entry name" value="Zinc/RING finger domain, C3HC4 (zinc finger)"/>
    <property type="match status" value="1"/>
</dbReference>
<gene>
    <name evidence="5" type="ORF">ZIOFF_067809</name>
</gene>
<dbReference type="PROSITE" id="PS50089">
    <property type="entry name" value="ZF_RING_2"/>
    <property type="match status" value="1"/>
</dbReference>
<feature type="region of interest" description="Disordered" evidence="3">
    <location>
        <begin position="1"/>
        <end position="36"/>
    </location>
</feature>
<accession>A0A8J5CDU4</accession>
<keyword evidence="1" id="KW-0862">Zinc</keyword>
<dbReference type="SUPFAM" id="SSF57850">
    <property type="entry name" value="RING/U-box"/>
    <property type="match status" value="1"/>
</dbReference>
<dbReference type="InterPro" id="IPR046934">
    <property type="entry name" value="PIR2-like"/>
</dbReference>
<protein>
    <recommendedName>
        <fullName evidence="4">RING-type domain-containing protein</fullName>
    </recommendedName>
</protein>
<dbReference type="PANTHER" id="PTHR46405">
    <property type="entry name" value="OS05G0141500 PROTEIN"/>
    <property type="match status" value="1"/>
</dbReference>
<keyword evidence="2" id="KW-0175">Coiled coil</keyword>
<evidence type="ECO:0000256" key="3">
    <source>
        <dbReference type="SAM" id="MobiDB-lite"/>
    </source>
</evidence>
<evidence type="ECO:0000256" key="2">
    <source>
        <dbReference type="SAM" id="Coils"/>
    </source>
</evidence>
<name>A0A8J5CDU4_ZINOF</name>
<proteinExistence type="predicted"/>
<dbReference type="Pfam" id="PF20235">
    <property type="entry name" value="PIR2-like_helical"/>
    <property type="match status" value="1"/>
</dbReference>
<dbReference type="PANTHER" id="PTHR46405:SF2">
    <property type="entry name" value="OS05G0141500 PROTEIN"/>
    <property type="match status" value="1"/>
</dbReference>
<dbReference type="EMBL" id="JACMSC010000019">
    <property type="protein sequence ID" value="KAG6473891.1"/>
    <property type="molecule type" value="Genomic_DNA"/>
</dbReference>
<comment type="caution">
    <text evidence="5">The sequence shown here is derived from an EMBL/GenBank/DDBJ whole genome shotgun (WGS) entry which is preliminary data.</text>
</comment>
<keyword evidence="1" id="KW-0863">Zinc-finger</keyword>
<feature type="region of interest" description="Disordered" evidence="3">
    <location>
        <begin position="327"/>
        <end position="380"/>
    </location>
</feature>
<dbReference type="CDD" id="cd23128">
    <property type="entry name" value="RING-HC_MIP1-like"/>
    <property type="match status" value="1"/>
</dbReference>
<dbReference type="InterPro" id="IPR013083">
    <property type="entry name" value="Znf_RING/FYVE/PHD"/>
</dbReference>
<evidence type="ECO:0000259" key="4">
    <source>
        <dbReference type="PROSITE" id="PS50089"/>
    </source>
</evidence>
<dbReference type="InterPro" id="IPR046527">
    <property type="entry name" value="PIR2-like_helical"/>
</dbReference>
<sequence length="827" mass="92090">MAAIVAANGDLGSSAISSQEKCSRNKRKFPADSPVLDTPDPSLMESAYHDYETISAEPLSSQELEKHVSLCSTCRALTHSLKEVLDLEDVRETDWSGMTETQLEELLLSNLDAAYKNAIKKITSYGYTESIAINALLNVGHCYGCKDPVASIAEHALEYLASGKAVDVSESENASEQIRKLEKTLLEDMVSVLMEMRPFISRGNAMWSLLMCDMNLSIACMMDTDTFSSSGYSGISGSSAVQLNSNCNSYGPSSLMSECNAPAGELNSSTHPPLSFSNETSSLASVPGLPSSRFYASGSVHGPYSHSEPLEENPLTSSKSLEENLFSHALPRSSLPREKPTGSKKRLASSSRDRCRSNQSDRNSRLHGYRSGSRSTKTSNLASVLLDKKNKSVSGFISNPKSSPQKLDKTIELASSESITTQTFSFTAGSSNIVSTGLDTVNKNPSLPPASIDASLLCTINTCHNVMIGKNGSSDSTRRTCISNFLYSQASSNWTPMNAKDEILVKLLARIEVLKTQLQDWTDWGQQKVMQAARRLNKEKAKLQSLRQERDEAAHLLKEKETLEVSMMKKVAETEFAWSKACSQYESLNDTTRRLEDDNNKLRQELEVAKARATKLANSCQEASMREIRTQKKKQSWEKEKIMLAEDLAAEKQKLLHHSRKFEEAKVYHDQSEDRWKLEEKGKQDILTLVAAERNEREQIETSAKLEETAFVLKSESELQKYKEDIRSLEDKISKLRINSYTKTPALTWDMNAHSNTEILDSQGSDNEVQRDRECVMCLTEEMSVVFLPCSHQIVCAKCNELHEKQGMKDCPSCRTPIQRRIHVRSA</sequence>
<dbReference type="InterPro" id="IPR001841">
    <property type="entry name" value="Znf_RING"/>
</dbReference>
<evidence type="ECO:0000256" key="1">
    <source>
        <dbReference type="PROSITE-ProRule" id="PRU00175"/>
    </source>
</evidence>
<organism evidence="5 6">
    <name type="scientific">Zingiber officinale</name>
    <name type="common">Ginger</name>
    <name type="synonym">Amomum zingiber</name>
    <dbReference type="NCBI Taxonomy" id="94328"/>
    <lineage>
        <taxon>Eukaryota</taxon>
        <taxon>Viridiplantae</taxon>
        <taxon>Streptophyta</taxon>
        <taxon>Embryophyta</taxon>
        <taxon>Tracheophyta</taxon>
        <taxon>Spermatophyta</taxon>
        <taxon>Magnoliopsida</taxon>
        <taxon>Liliopsida</taxon>
        <taxon>Zingiberales</taxon>
        <taxon>Zingiberaceae</taxon>
        <taxon>Zingiber</taxon>
    </lineage>
</organism>
<reference evidence="5 6" key="1">
    <citation type="submission" date="2020-08" db="EMBL/GenBank/DDBJ databases">
        <title>Plant Genome Project.</title>
        <authorList>
            <person name="Zhang R.-G."/>
        </authorList>
    </citation>
    <scope>NUCLEOTIDE SEQUENCE [LARGE SCALE GENOMIC DNA]</scope>
    <source>
        <tissue evidence="5">Rhizome</tissue>
    </source>
</reference>
<dbReference type="GO" id="GO:0008270">
    <property type="term" value="F:zinc ion binding"/>
    <property type="evidence" value="ECO:0007669"/>
    <property type="project" value="UniProtKB-KW"/>
</dbReference>
<feature type="coiled-coil region" evidence="2">
    <location>
        <begin position="712"/>
        <end position="739"/>
    </location>
</feature>
<dbReference type="AlphaFoldDB" id="A0A8J5CDU4"/>
<feature type="coiled-coil region" evidence="2">
    <location>
        <begin position="529"/>
        <end position="619"/>
    </location>
</feature>
<evidence type="ECO:0000313" key="6">
    <source>
        <dbReference type="Proteomes" id="UP000734854"/>
    </source>
</evidence>
<dbReference type="Proteomes" id="UP000734854">
    <property type="component" value="Unassembled WGS sequence"/>
</dbReference>
<keyword evidence="1" id="KW-0479">Metal-binding</keyword>